<keyword evidence="15" id="KW-1185">Reference proteome</keyword>
<dbReference type="Gene3D" id="3.90.1170.40">
    <property type="entry name" value="Molybdopterin biosynthesis MoaE subunit"/>
    <property type="match status" value="1"/>
</dbReference>
<comment type="catalytic activity">
    <reaction evidence="11">
        <text>2 [molybdopterin-synthase sulfur-carrier protein]-C-terminal-Gly-aminoethanethioate + cyclic pyranopterin phosphate + H2O = molybdopterin + 2 [molybdopterin-synthase sulfur-carrier protein]-C-terminal Gly-Gly + 2 H(+)</text>
        <dbReference type="Rhea" id="RHEA:26333"/>
        <dbReference type="Rhea" id="RHEA-COMP:12202"/>
        <dbReference type="Rhea" id="RHEA-COMP:19907"/>
        <dbReference type="ChEBI" id="CHEBI:15377"/>
        <dbReference type="ChEBI" id="CHEBI:15378"/>
        <dbReference type="ChEBI" id="CHEBI:58698"/>
        <dbReference type="ChEBI" id="CHEBI:59648"/>
        <dbReference type="ChEBI" id="CHEBI:90778"/>
        <dbReference type="ChEBI" id="CHEBI:232372"/>
        <dbReference type="EC" id="2.8.1.12"/>
    </reaction>
</comment>
<dbReference type="CDD" id="cd00756">
    <property type="entry name" value="MoaE"/>
    <property type="match status" value="1"/>
</dbReference>
<evidence type="ECO:0000256" key="6">
    <source>
        <dbReference type="ARBA" id="ARBA00026066"/>
    </source>
</evidence>
<dbReference type="UniPathway" id="UPA00344"/>
<evidence type="ECO:0000256" key="4">
    <source>
        <dbReference type="ARBA" id="ARBA00013858"/>
    </source>
</evidence>
<evidence type="ECO:0000313" key="13">
    <source>
        <dbReference type="EMBL" id="BCD70513.1"/>
    </source>
</evidence>
<dbReference type="OrthoDB" id="9803224at2"/>
<evidence type="ECO:0000256" key="3">
    <source>
        <dbReference type="ARBA" id="ARBA00011950"/>
    </source>
</evidence>
<dbReference type="GeneID" id="56928374"/>
<evidence type="ECO:0000256" key="11">
    <source>
        <dbReference type="ARBA" id="ARBA00049878"/>
    </source>
</evidence>
<reference evidence="12 15" key="2">
    <citation type="submission" date="2020-04" db="EMBL/GenBank/DDBJ databases">
        <title>Genomic analysis of gastric non-Helicobacter pylori Helicobacters isolated in Japan.</title>
        <authorList>
            <person name="Suzuki M."/>
            <person name="Rimbara E."/>
        </authorList>
    </citation>
    <scope>NUCLEOTIDE SEQUENCE [LARGE SCALE GENOMIC DNA]</scope>
    <source>
        <strain evidence="12 15">NHP19-0020</strain>
    </source>
</reference>
<reference evidence="13 14" key="1">
    <citation type="submission" date="2019-06" db="EMBL/GenBank/DDBJ databases">
        <title>Complete genome sequence of Helicobacter suis SNTW101c.</title>
        <authorList>
            <person name="Rimbara E."/>
            <person name="Suzuki M."/>
            <person name="Matsui H."/>
            <person name="Nakamura M."/>
            <person name="Mori S."/>
            <person name="Shibayama K."/>
        </authorList>
    </citation>
    <scope>NUCLEOTIDE SEQUENCE [LARGE SCALE GENOMIC DNA]</scope>
    <source>
        <strain evidence="13 14">SNTW101c</strain>
    </source>
</reference>
<evidence type="ECO:0000256" key="5">
    <source>
        <dbReference type="ARBA" id="ARBA00023150"/>
    </source>
</evidence>
<dbReference type="SUPFAM" id="SSF54690">
    <property type="entry name" value="Molybdopterin synthase subunit MoaE"/>
    <property type="match status" value="1"/>
</dbReference>
<dbReference type="Proteomes" id="UP000317935">
    <property type="component" value="Chromosome"/>
</dbReference>
<evidence type="ECO:0000256" key="9">
    <source>
        <dbReference type="ARBA" id="ARBA00030781"/>
    </source>
</evidence>
<keyword evidence="5" id="KW-0501">Molybdenum cofactor biosynthesis</keyword>
<dbReference type="RefSeq" id="WP_006564138.1">
    <property type="nucleotide sequence ID" value="NZ_AP019774.1"/>
</dbReference>
<dbReference type="EMBL" id="AP023036">
    <property type="protein sequence ID" value="BCD45656.1"/>
    <property type="molecule type" value="Genomic_DNA"/>
</dbReference>
<comment type="pathway">
    <text evidence="1">Cofactor biosynthesis; molybdopterin biosynthesis.</text>
</comment>
<dbReference type="Pfam" id="PF02391">
    <property type="entry name" value="MoaE"/>
    <property type="match status" value="1"/>
</dbReference>
<dbReference type="EMBL" id="AP019774">
    <property type="protein sequence ID" value="BCD70513.1"/>
    <property type="molecule type" value="Genomic_DNA"/>
</dbReference>
<dbReference type="EC" id="2.8.1.12" evidence="3"/>
<evidence type="ECO:0000313" key="15">
    <source>
        <dbReference type="Proteomes" id="UP000509742"/>
    </source>
</evidence>
<dbReference type="AlphaFoldDB" id="A0A6J4D0K6"/>
<evidence type="ECO:0000256" key="7">
    <source>
        <dbReference type="ARBA" id="ARBA00029745"/>
    </source>
</evidence>
<comment type="subunit">
    <text evidence="6">Heterotetramer of 2 MoaD subunits and 2 MoaE subunits. Also stable as homodimer. The enzyme changes between these two forms during catalysis.</text>
</comment>
<comment type="similarity">
    <text evidence="2">Belongs to the MoaE family.</text>
</comment>
<dbReference type="PANTHER" id="PTHR23404">
    <property type="entry name" value="MOLYBDOPTERIN SYNTHASE RELATED"/>
    <property type="match status" value="1"/>
</dbReference>
<organism evidence="13 14">
    <name type="scientific">Helicobacter suis</name>
    <dbReference type="NCBI Taxonomy" id="104628"/>
    <lineage>
        <taxon>Bacteria</taxon>
        <taxon>Pseudomonadati</taxon>
        <taxon>Campylobacterota</taxon>
        <taxon>Epsilonproteobacteria</taxon>
        <taxon>Campylobacterales</taxon>
        <taxon>Helicobacteraceae</taxon>
        <taxon>Helicobacter</taxon>
    </lineage>
</organism>
<name>A0A6J4D0K6_9HELI</name>
<dbReference type="GO" id="GO:0006777">
    <property type="term" value="P:Mo-molybdopterin cofactor biosynthetic process"/>
    <property type="evidence" value="ECO:0007669"/>
    <property type="project" value="UniProtKB-KW"/>
</dbReference>
<evidence type="ECO:0000313" key="12">
    <source>
        <dbReference type="EMBL" id="BCD45656.1"/>
    </source>
</evidence>
<sequence>MLEIIAGALNTEALYKSWQSLCSKQNCGALCVFTGVVRAEGENFKGLSFDIYPPLLTNWFNQWEQKAKALGVQLCMAHSSGDVFIGQSSYMTGLIAAHRKSALELYADFIEDFKHNAPIWKYDLIGEKRVYASQRSHPLRGSGLLA</sequence>
<evidence type="ECO:0000313" key="14">
    <source>
        <dbReference type="Proteomes" id="UP000317935"/>
    </source>
</evidence>
<accession>A0A6J4D0K6</accession>
<evidence type="ECO:0000256" key="1">
    <source>
        <dbReference type="ARBA" id="ARBA00005046"/>
    </source>
</evidence>
<dbReference type="Proteomes" id="UP000509742">
    <property type="component" value="Chromosome"/>
</dbReference>
<proteinExistence type="inferred from homology"/>
<gene>
    <name evidence="13" type="primary">moaE</name>
    <name evidence="12" type="ORF">NHP190020_06950</name>
    <name evidence="13" type="ORF">SNTW_11580</name>
</gene>
<evidence type="ECO:0000256" key="8">
    <source>
        <dbReference type="ARBA" id="ARBA00030407"/>
    </source>
</evidence>
<dbReference type="InterPro" id="IPR036563">
    <property type="entry name" value="MoaE_sf"/>
</dbReference>
<evidence type="ECO:0000256" key="2">
    <source>
        <dbReference type="ARBA" id="ARBA00005426"/>
    </source>
</evidence>
<dbReference type="GO" id="GO:0030366">
    <property type="term" value="F:molybdopterin synthase activity"/>
    <property type="evidence" value="ECO:0007669"/>
    <property type="project" value="UniProtKB-EC"/>
</dbReference>
<evidence type="ECO:0000256" key="10">
    <source>
        <dbReference type="ARBA" id="ARBA00032474"/>
    </source>
</evidence>
<dbReference type="InterPro" id="IPR003448">
    <property type="entry name" value="Mopterin_biosynth_MoaE"/>
</dbReference>
<protein>
    <recommendedName>
        <fullName evidence="4">Molybdopterin synthase catalytic subunit</fullName>
        <ecNumber evidence="3">2.8.1.12</ecNumber>
    </recommendedName>
    <alternativeName>
        <fullName evidence="9">MPT synthase subunit 2</fullName>
    </alternativeName>
    <alternativeName>
        <fullName evidence="7">Molybdenum cofactor biosynthesis protein E</fullName>
    </alternativeName>
    <alternativeName>
        <fullName evidence="8">Molybdopterin-converting factor large subunit</fullName>
    </alternativeName>
    <alternativeName>
        <fullName evidence="10">Molybdopterin-converting factor subunit 2</fullName>
    </alternativeName>
</protein>